<evidence type="ECO:0000313" key="2">
    <source>
        <dbReference type="EMBL" id="SHG15150.1"/>
    </source>
</evidence>
<evidence type="ECO:0000313" key="3">
    <source>
        <dbReference type="Proteomes" id="UP000184368"/>
    </source>
</evidence>
<gene>
    <name evidence="2" type="ORF">SAMN05444008_11950</name>
</gene>
<feature type="compositionally biased region" description="Low complexity" evidence="1">
    <location>
        <begin position="48"/>
        <end position="57"/>
    </location>
</feature>
<dbReference type="EMBL" id="FQUO01000019">
    <property type="protein sequence ID" value="SHG15150.1"/>
    <property type="molecule type" value="Genomic_DNA"/>
</dbReference>
<evidence type="ECO:0000256" key="1">
    <source>
        <dbReference type="SAM" id="MobiDB-lite"/>
    </source>
</evidence>
<name>A0A1M5HGT4_9BACT</name>
<reference evidence="2 3" key="1">
    <citation type="submission" date="2016-11" db="EMBL/GenBank/DDBJ databases">
        <authorList>
            <person name="Jaros S."/>
            <person name="Januszkiewicz K."/>
            <person name="Wedrychowicz H."/>
        </authorList>
    </citation>
    <scope>NUCLEOTIDE SEQUENCE [LARGE SCALE GENOMIC DNA]</scope>
    <source>
        <strain evidence="2 3">DSM 26897</strain>
    </source>
</reference>
<keyword evidence="3" id="KW-1185">Reference proteome</keyword>
<dbReference type="Proteomes" id="UP000184368">
    <property type="component" value="Unassembled WGS sequence"/>
</dbReference>
<sequence length="57" mass="6549">MNQQDNKTNLHQPADQPASVTKQDQDPRQEAIEKEEDTARIRSEKQSVQDGSQQQDQ</sequence>
<feature type="compositionally biased region" description="Polar residues" evidence="1">
    <location>
        <begin position="1"/>
        <end position="11"/>
    </location>
</feature>
<accession>A0A1M5HGT4</accession>
<dbReference type="AlphaFoldDB" id="A0A1M5HGT4"/>
<feature type="compositionally biased region" description="Basic and acidic residues" evidence="1">
    <location>
        <begin position="23"/>
        <end position="47"/>
    </location>
</feature>
<proteinExistence type="predicted"/>
<protein>
    <submittedName>
        <fullName evidence="2">Uncharacterized protein</fullName>
    </submittedName>
</protein>
<organism evidence="2 3">
    <name type="scientific">Cnuella takakiae</name>
    <dbReference type="NCBI Taxonomy" id="1302690"/>
    <lineage>
        <taxon>Bacteria</taxon>
        <taxon>Pseudomonadati</taxon>
        <taxon>Bacteroidota</taxon>
        <taxon>Chitinophagia</taxon>
        <taxon>Chitinophagales</taxon>
        <taxon>Chitinophagaceae</taxon>
        <taxon>Cnuella</taxon>
    </lineage>
</organism>
<feature type="region of interest" description="Disordered" evidence="1">
    <location>
        <begin position="1"/>
        <end position="57"/>
    </location>
</feature>
<dbReference type="RefSeq" id="WP_158069974.1">
    <property type="nucleotide sequence ID" value="NZ_FQUO01000019.1"/>
</dbReference>